<reference evidence="1 2" key="1">
    <citation type="submission" date="2014-04" db="EMBL/GenBank/DDBJ databases">
        <authorList>
            <consortium name="DOE Joint Genome Institute"/>
            <person name="Kuo A."/>
            <person name="Kohler A."/>
            <person name="Nagy L.G."/>
            <person name="Floudas D."/>
            <person name="Copeland A."/>
            <person name="Barry K.W."/>
            <person name="Cichocki N."/>
            <person name="Veneault-Fourrey C."/>
            <person name="LaButti K."/>
            <person name="Lindquist E.A."/>
            <person name="Lipzen A."/>
            <person name="Lundell T."/>
            <person name="Morin E."/>
            <person name="Murat C."/>
            <person name="Sun H."/>
            <person name="Tunlid A."/>
            <person name="Henrissat B."/>
            <person name="Grigoriev I.V."/>
            <person name="Hibbett D.S."/>
            <person name="Martin F."/>
            <person name="Nordberg H.P."/>
            <person name="Cantor M.N."/>
            <person name="Hua S.X."/>
        </authorList>
    </citation>
    <scope>NUCLEOTIDE SEQUENCE [LARGE SCALE GENOMIC DNA]</scope>
    <source>
        <strain evidence="1 2">Foug A</strain>
    </source>
</reference>
<sequence>MVKIPKLTEDGQNWKIYHANLFLKVAATFDCLKVLAGRPYEGDDWDRCNTLLCCMFMETVAPSIYFKIHHRTAYENFKYLVKRFHNNDPIPCTNELQCTGTAAVAETSDNCPMSMNTATEQHANAKSDEDLSTATTDLEQGTKSIDDGNIGHQDPCTSIEASAKGTSAKRSETTPVILESALHEMQNWLQNSLPLTPRLPIEGEPSGCKQQAAESIVRLDAQMDQLKWPSQIMQTLTEQPCWAENQWRGVPLEGEWTWCASSEVSNSEGNANAFNTAIEHADSSEESIETADTKDIELEGCKGVMSVCKCVDGTDGDPSRGVKPTDTPNEPETLITLLIKSEDLCSGGIPYVCLGNHVDELEGQTDEFRGQLDALNASNITETEIIGHGEGASMYLGIGDTNHVILETDGTGTHVDMSTLQTSV</sequence>
<evidence type="ECO:0000313" key="1">
    <source>
        <dbReference type="EMBL" id="KIM54275.1"/>
    </source>
</evidence>
<name>A0A0C3D0D4_9AGAM</name>
<dbReference type="EMBL" id="KN822158">
    <property type="protein sequence ID" value="KIM54275.1"/>
    <property type="molecule type" value="Genomic_DNA"/>
</dbReference>
<organism evidence="1 2">
    <name type="scientific">Scleroderma citrinum Foug A</name>
    <dbReference type="NCBI Taxonomy" id="1036808"/>
    <lineage>
        <taxon>Eukaryota</taxon>
        <taxon>Fungi</taxon>
        <taxon>Dikarya</taxon>
        <taxon>Basidiomycota</taxon>
        <taxon>Agaricomycotina</taxon>
        <taxon>Agaricomycetes</taxon>
        <taxon>Agaricomycetidae</taxon>
        <taxon>Boletales</taxon>
        <taxon>Sclerodermatineae</taxon>
        <taxon>Sclerodermataceae</taxon>
        <taxon>Scleroderma</taxon>
    </lineage>
</organism>
<keyword evidence="2" id="KW-1185">Reference proteome</keyword>
<proteinExistence type="predicted"/>
<dbReference type="AlphaFoldDB" id="A0A0C3D0D4"/>
<dbReference type="InParanoid" id="A0A0C3D0D4"/>
<protein>
    <submittedName>
        <fullName evidence="1">Uncharacterized protein</fullName>
    </submittedName>
</protein>
<gene>
    <name evidence="1" type="ORF">SCLCIDRAFT_31221</name>
</gene>
<dbReference type="HOGENOM" id="CLU_018595_0_0_1"/>
<evidence type="ECO:0000313" key="2">
    <source>
        <dbReference type="Proteomes" id="UP000053989"/>
    </source>
</evidence>
<reference evidence="2" key="2">
    <citation type="submission" date="2015-01" db="EMBL/GenBank/DDBJ databases">
        <title>Evolutionary Origins and Diversification of the Mycorrhizal Mutualists.</title>
        <authorList>
            <consortium name="DOE Joint Genome Institute"/>
            <consortium name="Mycorrhizal Genomics Consortium"/>
            <person name="Kohler A."/>
            <person name="Kuo A."/>
            <person name="Nagy L.G."/>
            <person name="Floudas D."/>
            <person name="Copeland A."/>
            <person name="Barry K.W."/>
            <person name="Cichocki N."/>
            <person name="Veneault-Fourrey C."/>
            <person name="LaButti K."/>
            <person name="Lindquist E.A."/>
            <person name="Lipzen A."/>
            <person name="Lundell T."/>
            <person name="Morin E."/>
            <person name="Murat C."/>
            <person name="Riley R."/>
            <person name="Ohm R."/>
            <person name="Sun H."/>
            <person name="Tunlid A."/>
            <person name="Henrissat B."/>
            <person name="Grigoriev I.V."/>
            <person name="Hibbett D.S."/>
            <person name="Martin F."/>
        </authorList>
    </citation>
    <scope>NUCLEOTIDE SEQUENCE [LARGE SCALE GENOMIC DNA]</scope>
    <source>
        <strain evidence="2">Foug A</strain>
    </source>
</reference>
<accession>A0A0C3D0D4</accession>
<dbReference type="Proteomes" id="UP000053989">
    <property type="component" value="Unassembled WGS sequence"/>
</dbReference>